<dbReference type="AlphaFoldDB" id="A0A8S1RAH3"/>
<reference evidence="1" key="1">
    <citation type="submission" date="2021-01" db="EMBL/GenBank/DDBJ databases">
        <authorList>
            <consortium name="Genoscope - CEA"/>
            <person name="William W."/>
        </authorList>
    </citation>
    <scope>NUCLEOTIDE SEQUENCE</scope>
</reference>
<dbReference type="EMBL" id="CAJJDN010000150">
    <property type="protein sequence ID" value="CAD8124383.1"/>
    <property type="molecule type" value="Genomic_DNA"/>
</dbReference>
<evidence type="ECO:0000313" key="2">
    <source>
        <dbReference type="Proteomes" id="UP000692954"/>
    </source>
</evidence>
<evidence type="ECO:0000313" key="1">
    <source>
        <dbReference type="EMBL" id="CAD8124383.1"/>
    </source>
</evidence>
<dbReference type="Proteomes" id="UP000692954">
    <property type="component" value="Unassembled WGS sequence"/>
</dbReference>
<accession>A0A8S1RAH3</accession>
<sequence length="92" mass="11115">MVFKNIQVFISPEEHPKIKYFTTEIRKIQQEPIMITQIIDKDLKLVGILINLEKEIQKQQEKLVKIKEIHISHLIKHKHMYQLLNKIKMMII</sequence>
<comment type="caution">
    <text evidence="1">The sequence shown here is derived from an EMBL/GenBank/DDBJ whole genome shotgun (WGS) entry which is preliminary data.</text>
</comment>
<organism evidence="1 2">
    <name type="scientific">Paramecium sonneborni</name>
    <dbReference type="NCBI Taxonomy" id="65129"/>
    <lineage>
        <taxon>Eukaryota</taxon>
        <taxon>Sar</taxon>
        <taxon>Alveolata</taxon>
        <taxon>Ciliophora</taxon>
        <taxon>Intramacronucleata</taxon>
        <taxon>Oligohymenophorea</taxon>
        <taxon>Peniculida</taxon>
        <taxon>Parameciidae</taxon>
        <taxon>Paramecium</taxon>
    </lineage>
</organism>
<name>A0A8S1RAH3_9CILI</name>
<gene>
    <name evidence="1" type="ORF">PSON_ATCC_30995.1.T1500166</name>
</gene>
<keyword evidence="2" id="KW-1185">Reference proteome</keyword>
<proteinExistence type="predicted"/>
<protein>
    <submittedName>
        <fullName evidence="1">Uncharacterized protein</fullName>
    </submittedName>
</protein>